<evidence type="ECO:0000256" key="2">
    <source>
        <dbReference type="ARBA" id="ARBA00022801"/>
    </source>
</evidence>
<dbReference type="EMBL" id="FYEK01000037">
    <property type="protein sequence ID" value="SNB68755.1"/>
    <property type="molecule type" value="Genomic_DNA"/>
</dbReference>
<dbReference type="InterPro" id="IPR050072">
    <property type="entry name" value="Peptidase_M20A"/>
</dbReference>
<protein>
    <submittedName>
        <fullName evidence="4">Putative selenium metabolism hydrolase</fullName>
    </submittedName>
</protein>
<keyword evidence="1" id="KW-0479">Metal-binding</keyword>
<evidence type="ECO:0000313" key="4">
    <source>
        <dbReference type="EMBL" id="SNB68755.1"/>
    </source>
</evidence>
<dbReference type="Gene3D" id="3.30.70.360">
    <property type="match status" value="1"/>
</dbReference>
<dbReference type="PANTHER" id="PTHR43808:SF31">
    <property type="entry name" value="N-ACETYL-L-CITRULLINE DEACETYLASE"/>
    <property type="match status" value="1"/>
</dbReference>
<dbReference type="SUPFAM" id="SSF55031">
    <property type="entry name" value="Bacterial exopeptidase dimerisation domain"/>
    <property type="match status" value="1"/>
</dbReference>
<feature type="domain" description="Peptidase M20 dimerisation" evidence="3">
    <location>
        <begin position="182"/>
        <end position="285"/>
    </location>
</feature>
<dbReference type="FunCoup" id="A0A212R9R9">
    <property type="interactions" value="350"/>
</dbReference>
<dbReference type="RefSeq" id="WP_088571692.1">
    <property type="nucleotide sequence ID" value="NZ_FYEK01000037.1"/>
</dbReference>
<dbReference type="Pfam" id="PF07687">
    <property type="entry name" value="M20_dimer"/>
    <property type="match status" value="1"/>
</dbReference>
<dbReference type="Proteomes" id="UP000197025">
    <property type="component" value="Unassembled WGS sequence"/>
</dbReference>
<dbReference type="InterPro" id="IPR002933">
    <property type="entry name" value="Peptidase_M20"/>
</dbReference>
<keyword evidence="2 4" id="KW-0378">Hydrolase</keyword>
<dbReference type="NCBIfam" id="TIGR03526">
    <property type="entry name" value="selenium_YgeY"/>
    <property type="match status" value="1"/>
</dbReference>
<dbReference type="InterPro" id="IPR036264">
    <property type="entry name" value="Bact_exopeptidase_dim_dom"/>
</dbReference>
<accession>A0A212R9R9</accession>
<dbReference type="OrthoDB" id="9792335at2"/>
<dbReference type="PANTHER" id="PTHR43808">
    <property type="entry name" value="ACETYLORNITHINE DEACETYLASE"/>
    <property type="match status" value="1"/>
</dbReference>
<evidence type="ECO:0000313" key="5">
    <source>
        <dbReference type="Proteomes" id="UP000197025"/>
    </source>
</evidence>
<evidence type="ECO:0000256" key="1">
    <source>
        <dbReference type="ARBA" id="ARBA00022723"/>
    </source>
</evidence>
<organism evidence="4 5">
    <name type="scientific">Thermoflexus hugenholtzii JAD2</name>
    <dbReference type="NCBI Taxonomy" id="877466"/>
    <lineage>
        <taxon>Bacteria</taxon>
        <taxon>Bacillati</taxon>
        <taxon>Chloroflexota</taxon>
        <taxon>Thermoflexia</taxon>
        <taxon>Thermoflexales</taxon>
        <taxon>Thermoflexaceae</taxon>
        <taxon>Thermoflexus</taxon>
    </lineage>
</organism>
<dbReference type="InParanoid" id="A0A212R9R9"/>
<dbReference type="InterPro" id="IPR017706">
    <property type="entry name" value="Peptidase_M20/DapE_YgeY"/>
</dbReference>
<dbReference type="GO" id="GO:0008777">
    <property type="term" value="F:acetylornithine deacetylase activity"/>
    <property type="evidence" value="ECO:0007669"/>
    <property type="project" value="TreeGrafter"/>
</dbReference>
<dbReference type="Gene3D" id="3.40.630.10">
    <property type="entry name" value="Zn peptidases"/>
    <property type="match status" value="2"/>
</dbReference>
<proteinExistence type="predicted"/>
<dbReference type="SUPFAM" id="SSF53187">
    <property type="entry name" value="Zn-dependent exopeptidases"/>
    <property type="match status" value="1"/>
</dbReference>
<name>A0A212R9R9_9CHLR</name>
<dbReference type="Pfam" id="PF01546">
    <property type="entry name" value="Peptidase_M20"/>
    <property type="match status" value="1"/>
</dbReference>
<reference evidence="5" key="1">
    <citation type="submission" date="2017-06" db="EMBL/GenBank/DDBJ databases">
        <authorList>
            <person name="Varghese N."/>
            <person name="Submissions S."/>
        </authorList>
    </citation>
    <scope>NUCLEOTIDE SEQUENCE [LARGE SCALE GENOMIC DNA]</scope>
    <source>
        <strain evidence="5">JAD2</strain>
    </source>
</reference>
<dbReference type="NCBIfam" id="NF009555">
    <property type="entry name" value="PRK13004.1"/>
    <property type="match status" value="1"/>
</dbReference>
<sequence>MAAEIVSAIRQAVEARREEILRFFLDIVAIPSYDAQIRAVGERVAEEMRRLGFEEVRFDVMGNLLGRIGHGPRILVYDSHLDTVGIGDPEQWAWDPFRGRLEGDLFYARGTCDEKGSTPGMVYGLAIARDLGLLEGWTVYYFGNMEEWCDGLAPNVFVEVDPKIRPDAVVIGEPTGLRVYRGHRGRVELKVIAKGRSAHAASNWLGDNAIYKMLPVIAGIRDLDPWLKSHEFLGKGTITVTMIESRTPSINAVPDECTIYIDRRLTFGETKEEALAQVESCIPPEHRESIRVEILRYEDPSYTGFRYPVEKYFPAWALEESHPLVQAGQATIEALWGERRPTGKWDFSTNGTYWAGKAGIPSIGFGPGDETYAHRVDEHISLSEVVEATAFYALFPSMLWNALSASRGV</sequence>
<keyword evidence="5" id="KW-1185">Reference proteome</keyword>
<dbReference type="GO" id="GO:0006526">
    <property type="term" value="P:L-arginine biosynthetic process"/>
    <property type="evidence" value="ECO:0007669"/>
    <property type="project" value="TreeGrafter"/>
</dbReference>
<evidence type="ECO:0000259" key="3">
    <source>
        <dbReference type="Pfam" id="PF07687"/>
    </source>
</evidence>
<gene>
    <name evidence="4" type="ORF">SAMN02746019_00014330</name>
</gene>
<dbReference type="GO" id="GO:0046872">
    <property type="term" value="F:metal ion binding"/>
    <property type="evidence" value="ECO:0007669"/>
    <property type="project" value="UniProtKB-KW"/>
</dbReference>
<dbReference type="InterPro" id="IPR011650">
    <property type="entry name" value="Peptidase_M20_dimer"/>
</dbReference>
<dbReference type="AlphaFoldDB" id="A0A212R9R9"/>